<evidence type="ECO:0000313" key="1">
    <source>
        <dbReference type="EMBL" id="KAF7394387.1"/>
    </source>
</evidence>
<accession>A0A834JU23</accession>
<gene>
    <name evidence="1" type="ORF">H0235_016982</name>
</gene>
<dbReference type="AlphaFoldDB" id="A0A834JU23"/>
<proteinExistence type="predicted"/>
<evidence type="ECO:0000313" key="2">
    <source>
        <dbReference type="Proteomes" id="UP000600918"/>
    </source>
</evidence>
<organism evidence="1 2">
    <name type="scientific">Vespula pensylvanica</name>
    <name type="common">Western yellow jacket</name>
    <name type="synonym">Wasp</name>
    <dbReference type="NCBI Taxonomy" id="30213"/>
    <lineage>
        <taxon>Eukaryota</taxon>
        <taxon>Metazoa</taxon>
        <taxon>Ecdysozoa</taxon>
        <taxon>Arthropoda</taxon>
        <taxon>Hexapoda</taxon>
        <taxon>Insecta</taxon>
        <taxon>Pterygota</taxon>
        <taxon>Neoptera</taxon>
        <taxon>Endopterygota</taxon>
        <taxon>Hymenoptera</taxon>
        <taxon>Apocrita</taxon>
        <taxon>Aculeata</taxon>
        <taxon>Vespoidea</taxon>
        <taxon>Vespidae</taxon>
        <taxon>Vespinae</taxon>
        <taxon>Vespula</taxon>
    </lineage>
</organism>
<keyword evidence="2" id="KW-1185">Reference proteome</keyword>
<reference evidence="1" key="1">
    <citation type="journal article" date="2020" name="G3 (Bethesda)">
        <title>High-Quality Assemblies for Three Invasive Social Wasps from the &lt;i&gt;Vespula&lt;/i&gt; Genus.</title>
        <authorList>
            <person name="Harrop T.W.R."/>
            <person name="Guhlin J."/>
            <person name="McLaughlin G.M."/>
            <person name="Permina E."/>
            <person name="Stockwell P."/>
            <person name="Gilligan J."/>
            <person name="Le Lec M.F."/>
            <person name="Gruber M.A.M."/>
            <person name="Quinn O."/>
            <person name="Lovegrove M."/>
            <person name="Duncan E.J."/>
            <person name="Remnant E.J."/>
            <person name="Van Eeckhoven J."/>
            <person name="Graham B."/>
            <person name="Knapp R.A."/>
            <person name="Langford K.W."/>
            <person name="Kronenberg Z."/>
            <person name="Press M.O."/>
            <person name="Eacker S.M."/>
            <person name="Wilson-Rankin E.E."/>
            <person name="Purcell J."/>
            <person name="Lester P.J."/>
            <person name="Dearden P.K."/>
        </authorList>
    </citation>
    <scope>NUCLEOTIDE SEQUENCE</scope>
    <source>
        <strain evidence="1">Volc-1</strain>
    </source>
</reference>
<protein>
    <submittedName>
        <fullName evidence="1">Uncharacterized protein</fullName>
    </submittedName>
</protein>
<name>A0A834JU23_VESPE</name>
<dbReference type="Proteomes" id="UP000600918">
    <property type="component" value="Unassembled WGS sequence"/>
</dbReference>
<dbReference type="EMBL" id="JACSDY010000021">
    <property type="protein sequence ID" value="KAF7394387.1"/>
    <property type="molecule type" value="Genomic_DNA"/>
</dbReference>
<sequence length="159" mass="18012">MEHISHMIDERYAEVDSLSKGERFKVNRGYTDTAGRPVLEFEDTTKRETLTVKEISSLLLYLARLPRSLDSSCRDWVYHARVGSHETTLEDCSNDKGSTSGSLSDPVLHLTGFLTELWPSINPFTLLPRLQPPAYIAVHTIFSPVKAQRLTLRLSSIYC</sequence>
<comment type="caution">
    <text evidence="1">The sequence shown here is derived from an EMBL/GenBank/DDBJ whole genome shotgun (WGS) entry which is preliminary data.</text>
</comment>